<keyword evidence="5 7" id="KW-0472">Membrane</keyword>
<comment type="subcellular location">
    <subcellularLocation>
        <location evidence="1">Membrane</location>
        <topology evidence="1">Multi-pass membrane protein</topology>
    </subcellularLocation>
</comment>
<evidence type="ECO:0000256" key="6">
    <source>
        <dbReference type="SAM" id="MobiDB-lite"/>
    </source>
</evidence>
<feature type="transmembrane region" description="Helical" evidence="7">
    <location>
        <begin position="490"/>
        <end position="514"/>
    </location>
</feature>
<dbReference type="Pfam" id="PF03348">
    <property type="entry name" value="Serinc"/>
    <property type="match status" value="1"/>
</dbReference>
<dbReference type="InterPro" id="IPR005016">
    <property type="entry name" value="TDE1/TMS"/>
</dbReference>
<evidence type="ECO:0000313" key="9">
    <source>
        <dbReference type="Proteomes" id="UP000267251"/>
    </source>
</evidence>
<evidence type="ECO:0000256" key="7">
    <source>
        <dbReference type="SAM" id="Phobius"/>
    </source>
</evidence>
<evidence type="ECO:0000256" key="5">
    <source>
        <dbReference type="ARBA" id="ARBA00023136"/>
    </source>
</evidence>
<accession>A0A4P9Y201</accession>
<evidence type="ECO:0000256" key="3">
    <source>
        <dbReference type="ARBA" id="ARBA00022692"/>
    </source>
</evidence>
<name>A0A4P9Y201_9FUNG</name>
<dbReference type="PANTHER" id="PTHR10383">
    <property type="entry name" value="SERINE INCORPORATOR"/>
    <property type="match status" value="1"/>
</dbReference>
<evidence type="ECO:0000256" key="4">
    <source>
        <dbReference type="ARBA" id="ARBA00022989"/>
    </source>
</evidence>
<protein>
    <submittedName>
        <fullName evidence="8">Serine incorporator/TMS membrane protein</fullName>
    </submittedName>
</protein>
<gene>
    <name evidence="8" type="ORF">BJ684DRAFT_11311</name>
</gene>
<dbReference type="AlphaFoldDB" id="A0A4P9Y201"/>
<evidence type="ECO:0000256" key="1">
    <source>
        <dbReference type="ARBA" id="ARBA00004141"/>
    </source>
</evidence>
<keyword evidence="9" id="KW-1185">Reference proteome</keyword>
<feature type="transmembrane region" description="Helical" evidence="7">
    <location>
        <begin position="270"/>
        <end position="292"/>
    </location>
</feature>
<feature type="transmembrane region" description="Helical" evidence="7">
    <location>
        <begin position="84"/>
        <end position="110"/>
    </location>
</feature>
<keyword evidence="3 7" id="KW-0812">Transmembrane</keyword>
<feature type="transmembrane region" description="Helical" evidence="7">
    <location>
        <begin position="312"/>
        <end position="334"/>
    </location>
</feature>
<feature type="transmembrane region" description="Helical" evidence="7">
    <location>
        <begin position="207"/>
        <end position="231"/>
    </location>
</feature>
<organism evidence="8 9">
    <name type="scientific">Piptocephalis cylindrospora</name>
    <dbReference type="NCBI Taxonomy" id="1907219"/>
    <lineage>
        <taxon>Eukaryota</taxon>
        <taxon>Fungi</taxon>
        <taxon>Fungi incertae sedis</taxon>
        <taxon>Zoopagomycota</taxon>
        <taxon>Zoopagomycotina</taxon>
        <taxon>Zoopagomycetes</taxon>
        <taxon>Zoopagales</taxon>
        <taxon>Piptocephalidaceae</taxon>
        <taxon>Piptocephalis</taxon>
    </lineage>
</organism>
<proteinExistence type="inferred from homology"/>
<feature type="transmembrane region" description="Helical" evidence="7">
    <location>
        <begin position="438"/>
        <end position="459"/>
    </location>
</feature>
<reference evidence="9" key="1">
    <citation type="journal article" date="2018" name="Nat. Microbiol.">
        <title>Leveraging single-cell genomics to expand the fungal tree of life.</title>
        <authorList>
            <person name="Ahrendt S.R."/>
            <person name="Quandt C.A."/>
            <person name="Ciobanu D."/>
            <person name="Clum A."/>
            <person name="Salamov A."/>
            <person name="Andreopoulos B."/>
            <person name="Cheng J.F."/>
            <person name="Woyke T."/>
            <person name="Pelin A."/>
            <person name="Henrissat B."/>
            <person name="Reynolds N.K."/>
            <person name="Benny G.L."/>
            <person name="Smith M.E."/>
            <person name="James T.Y."/>
            <person name="Grigoriev I.V."/>
        </authorList>
    </citation>
    <scope>NUCLEOTIDE SEQUENCE [LARGE SCALE GENOMIC DNA]</scope>
</reference>
<dbReference type="PANTHER" id="PTHR10383:SF9">
    <property type="entry name" value="SERINE INCORPORATOR, ISOFORM F"/>
    <property type="match status" value="1"/>
</dbReference>
<dbReference type="Proteomes" id="UP000267251">
    <property type="component" value="Unassembled WGS sequence"/>
</dbReference>
<keyword evidence="4 7" id="KW-1133">Transmembrane helix</keyword>
<dbReference type="OrthoDB" id="5963193at2759"/>
<sequence>MGSILSLATTQVTTCATSCVSSALCSCFCSALNVSGSMATRIMYALLFLVNTLMAWVMLTDWAIRKFEDTFLHGYWHLNCEEGLCYGVLAVHRLCLALALFHLLLAGLLVGIHSTRQPRSTLQNKLWGIKLIVWVLIVVGAFLLPNSLVIFYGNGPALLGACAFVLLQLLLLVDFAHTWSETCLEKMDEASAEEDGDDSSGGGLWKFLLFGSTLGLISVTLVLTVLLYIFFTGPGCTFNRVVISVNLFLALAVCITSVHPAVQEARPQSGLAPAAMVGAYGTYLVVSALVNAPGPDDLDDPSSAPNCKPTHWAHGSKTTAVVVGATLTFLALAYSTSRAATQGKKWVKGRGYQALEDDLEVDEDPSSFSPRGGGSVRLDEQPSQNAGMRIEAIRSAVESGALPASALEEAQAQQDAEAATLDSNSDDDDEVHGVAYNYAFFHIIFALAAMYVAMLLTNWNTVKVTDPLSDLTPQHRQGELVRVGQGMAAVWVKLVSGWVCYSLYLWTLLAPTLLPDRDWS</sequence>
<feature type="transmembrane region" description="Helical" evidence="7">
    <location>
        <begin position="237"/>
        <end position="258"/>
    </location>
</feature>
<dbReference type="GO" id="GO:0016020">
    <property type="term" value="C:membrane"/>
    <property type="evidence" value="ECO:0007669"/>
    <property type="project" value="UniProtKB-SubCell"/>
</dbReference>
<evidence type="ECO:0000256" key="2">
    <source>
        <dbReference type="ARBA" id="ARBA00006665"/>
    </source>
</evidence>
<feature type="transmembrane region" description="Helical" evidence="7">
    <location>
        <begin position="158"/>
        <end position="177"/>
    </location>
</feature>
<comment type="similarity">
    <text evidence="2">Belongs to the TDE1 family.</text>
</comment>
<evidence type="ECO:0000313" key="8">
    <source>
        <dbReference type="EMBL" id="RKP12572.1"/>
    </source>
</evidence>
<dbReference type="EMBL" id="KZ988284">
    <property type="protein sequence ID" value="RKP12572.1"/>
    <property type="molecule type" value="Genomic_DNA"/>
</dbReference>
<feature type="transmembrane region" description="Helical" evidence="7">
    <location>
        <begin position="42"/>
        <end position="64"/>
    </location>
</feature>
<feature type="region of interest" description="Disordered" evidence="6">
    <location>
        <begin position="358"/>
        <end position="385"/>
    </location>
</feature>
<feature type="transmembrane region" description="Helical" evidence="7">
    <location>
        <begin position="131"/>
        <end position="152"/>
    </location>
</feature>